<proteinExistence type="predicted"/>
<evidence type="ECO:0000313" key="1">
    <source>
        <dbReference type="Proteomes" id="UP000095286"/>
    </source>
</evidence>
<protein>
    <submittedName>
        <fullName evidence="2">AMP-binding domain-containing protein</fullName>
    </submittedName>
</protein>
<evidence type="ECO:0000313" key="2">
    <source>
        <dbReference type="WBParaSite" id="RSKR_0000871400.1"/>
    </source>
</evidence>
<accession>A0AC35U9L4</accession>
<dbReference type="Proteomes" id="UP000095286">
    <property type="component" value="Unplaced"/>
</dbReference>
<name>A0AC35U9L4_9BILA</name>
<reference evidence="2" key="1">
    <citation type="submission" date="2016-11" db="UniProtKB">
        <authorList>
            <consortium name="WormBaseParasite"/>
        </authorList>
    </citation>
    <scope>IDENTIFICATION</scope>
    <source>
        <strain evidence="2">KR3021</strain>
    </source>
</reference>
<organism evidence="1 2">
    <name type="scientific">Rhabditophanes sp. KR3021</name>
    <dbReference type="NCBI Taxonomy" id="114890"/>
    <lineage>
        <taxon>Eukaryota</taxon>
        <taxon>Metazoa</taxon>
        <taxon>Ecdysozoa</taxon>
        <taxon>Nematoda</taxon>
        <taxon>Chromadorea</taxon>
        <taxon>Rhabditida</taxon>
        <taxon>Tylenchina</taxon>
        <taxon>Panagrolaimomorpha</taxon>
        <taxon>Strongyloidoidea</taxon>
        <taxon>Alloionematidae</taxon>
        <taxon>Rhabditophanes</taxon>
    </lineage>
</organism>
<sequence>MRQVVRKLEKYIPLLLFLTYFVVNDAFVKTMVHVALALYIAVVHGDFIYRSYLTLNRDLTGLWLLLSVKFDLNKKLRQNRGLHQIFLDNVKKHPHKMAIIDIATNKKWTFQQLNDKSNKYANYFLSQGYVKGDSVALFMENSGEFVAIWVGLAKIGVVSAWINTNLKLEPLAHCINTSKAKCIISSKKLYPLIASTHQLQLFDESVTTTIYVDGEIEGNDMVVDINMALIRESEKEPESSELIDFKSVLCFIYTSGTTGMPKAAVMKHYRYYSMVMGSRKSFGILDSDRIYISMPMYHTAAGILGIGQVLCMGNSCAIREKFSASNFWKDCVKYECTASQYIGEICRYLLAQPKTVEEDTHKMHLLYGNGLRSEIWQKFVDRFHVRIGEVYGSTEGTSNLVNIDGHVGACGFLPISPLTSRMHPVRLIKIDETTMDVVRGSDGLCVPCTPGETGAMVSTIKSSNPLLIFEGYLNKSETSKKVIRDVFKKGDSVFLSGDILHWDRLGYVYFKDRTGDTFRWKSENVSTTEVEAVLHPHEAVADATVYGVKVPGAEGRAGMASIVKKKNCELDDEQFVLQLSERLIRSLAPYAIPQFIRICKNVHLTATYKLMKTKLQEMGYSINAEPNDKLFIFNTKSKQYEILDHTKVSLLEKCLINL</sequence>
<dbReference type="WBParaSite" id="RSKR_0000871400.1">
    <property type="protein sequence ID" value="RSKR_0000871400.1"/>
    <property type="gene ID" value="RSKR_0000871400"/>
</dbReference>